<sequence length="354" mass="41668">MMGHVLMPVNKPVNPFFEGVVRHSKWQFTYGGLETPVESYKAILIHWPEQLFDWREPSESELEWLAKRFSYWHHHVKIIYVLHNEVRHYGMSSHFERLYDMVLLNSDAIVHLGRYSLEKYKKKYVNKKHVYIPHPLYETSFEIYNKVFARKKLGIDLNRQVIVVPGEIRSMGERHMMMKAFKQLKQKDKLLIVPRMLYKKVDLNFPGRYVLKRFIDINKVLERYFNKIGNINFWMNNEYQDYKDLSLLISAADVVLIPRINTLNSGNVFLGLTYNKIVVGPDIGNISEVLSFFKLPVFNVKRSSSVAHALKKGVKLASDNFSYDDTMLEHYKSAVVAEKWDAFLEALICELPKK</sequence>
<dbReference type="EMBL" id="JAKVQD010000001">
    <property type="protein sequence ID" value="MCH4551244.1"/>
    <property type="molecule type" value="Genomic_DNA"/>
</dbReference>
<dbReference type="Gene3D" id="3.40.50.2000">
    <property type="entry name" value="Glycogen Phosphorylase B"/>
    <property type="match status" value="2"/>
</dbReference>
<organism evidence="1 2">
    <name type="scientific">Aestuariibaculum lutulentum</name>
    <dbReference type="NCBI Taxonomy" id="2920935"/>
    <lineage>
        <taxon>Bacteria</taxon>
        <taxon>Pseudomonadati</taxon>
        <taxon>Bacteroidota</taxon>
        <taxon>Flavobacteriia</taxon>
        <taxon>Flavobacteriales</taxon>
        <taxon>Flavobacteriaceae</taxon>
    </lineage>
</organism>
<dbReference type="SUPFAM" id="SSF53756">
    <property type="entry name" value="UDP-Glycosyltransferase/glycogen phosphorylase"/>
    <property type="match status" value="1"/>
</dbReference>
<evidence type="ECO:0008006" key="3">
    <source>
        <dbReference type="Google" id="ProtNLM"/>
    </source>
</evidence>
<reference evidence="1" key="1">
    <citation type="submission" date="2022-02" db="EMBL/GenBank/DDBJ databases">
        <title>Aestuariibaculum sp., a marine bacterium isolated from sediment in Guangxi.</title>
        <authorList>
            <person name="Ying J."/>
        </authorList>
    </citation>
    <scope>NUCLEOTIDE SEQUENCE</scope>
    <source>
        <strain evidence="1">L182</strain>
    </source>
</reference>
<keyword evidence="2" id="KW-1185">Reference proteome</keyword>
<evidence type="ECO:0000313" key="1">
    <source>
        <dbReference type="EMBL" id="MCH4551244.1"/>
    </source>
</evidence>
<proteinExistence type="predicted"/>
<dbReference type="RefSeq" id="WP_240571527.1">
    <property type="nucleotide sequence ID" value="NZ_CP136709.1"/>
</dbReference>
<protein>
    <recommendedName>
        <fullName evidence="3">Glycosyltransferase</fullName>
    </recommendedName>
</protein>
<name>A0ABS9RE67_9FLAO</name>
<gene>
    <name evidence="1" type="ORF">MKW35_01295</name>
</gene>
<comment type="caution">
    <text evidence="1">The sequence shown here is derived from an EMBL/GenBank/DDBJ whole genome shotgun (WGS) entry which is preliminary data.</text>
</comment>
<evidence type="ECO:0000313" key="2">
    <source>
        <dbReference type="Proteomes" id="UP001156141"/>
    </source>
</evidence>
<accession>A0ABS9RE67</accession>
<dbReference type="Proteomes" id="UP001156141">
    <property type="component" value="Unassembled WGS sequence"/>
</dbReference>